<dbReference type="AlphaFoldDB" id="A0A199VB72"/>
<name>A0A199VB72_ANACO</name>
<evidence type="ECO:0000313" key="1">
    <source>
        <dbReference type="EMBL" id="OAY74050.1"/>
    </source>
</evidence>
<proteinExistence type="predicted"/>
<sequence>MGLLVMMWMETGRVDVVAMVEGEGVDMDMVVGEGEEGVGEGAVPMEEEEEAKGITMMAVETWRFKNKKNRVVDMMVLRQTYPLHKDAGVAGEEEAEGVGVAGVVAAEHRSQGPIPYAIALPLICISRWIFIFVLCSS</sequence>
<evidence type="ECO:0000313" key="2">
    <source>
        <dbReference type="Proteomes" id="UP000092600"/>
    </source>
</evidence>
<organism evidence="1 2">
    <name type="scientific">Ananas comosus</name>
    <name type="common">Pineapple</name>
    <name type="synonym">Ananas ananas</name>
    <dbReference type="NCBI Taxonomy" id="4615"/>
    <lineage>
        <taxon>Eukaryota</taxon>
        <taxon>Viridiplantae</taxon>
        <taxon>Streptophyta</taxon>
        <taxon>Embryophyta</taxon>
        <taxon>Tracheophyta</taxon>
        <taxon>Spermatophyta</taxon>
        <taxon>Magnoliopsida</taxon>
        <taxon>Liliopsida</taxon>
        <taxon>Poales</taxon>
        <taxon>Bromeliaceae</taxon>
        <taxon>Bromelioideae</taxon>
        <taxon>Ananas</taxon>
    </lineage>
</organism>
<dbReference type="Proteomes" id="UP000092600">
    <property type="component" value="Unassembled WGS sequence"/>
</dbReference>
<accession>A0A199VB72</accession>
<protein>
    <submittedName>
        <fullName evidence="1">Uncharacterized protein</fullName>
    </submittedName>
</protein>
<reference evidence="1 2" key="1">
    <citation type="journal article" date="2016" name="DNA Res.">
        <title>The draft genome of MD-2 pineapple using hybrid error correction of long reads.</title>
        <authorList>
            <person name="Redwan R.M."/>
            <person name="Saidin A."/>
            <person name="Kumar S.V."/>
        </authorList>
    </citation>
    <scope>NUCLEOTIDE SEQUENCE [LARGE SCALE GENOMIC DNA]</scope>
    <source>
        <strain evidence="2">cv. MD2</strain>
        <tissue evidence="1">Leaf</tissue>
    </source>
</reference>
<dbReference type="EMBL" id="LSRQ01002532">
    <property type="protein sequence ID" value="OAY74050.1"/>
    <property type="molecule type" value="Genomic_DNA"/>
</dbReference>
<comment type="caution">
    <text evidence="1">The sequence shown here is derived from an EMBL/GenBank/DDBJ whole genome shotgun (WGS) entry which is preliminary data.</text>
</comment>
<gene>
    <name evidence="1" type="ORF">ACMD2_10875</name>
</gene>